<evidence type="ECO:0000313" key="4">
    <source>
        <dbReference type="Proteomes" id="UP000054498"/>
    </source>
</evidence>
<keyword evidence="4" id="KW-1185">Reference proteome</keyword>
<evidence type="ECO:0000313" key="3">
    <source>
        <dbReference type="EMBL" id="KIY98019.1"/>
    </source>
</evidence>
<dbReference type="InterPro" id="IPR013785">
    <property type="entry name" value="Aldolase_TIM"/>
</dbReference>
<name>A0A0D2M345_9CHLO</name>
<dbReference type="GO" id="GO:0005737">
    <property type="term" value="C:cytoplasm"/>
    <property type="evidence" value="ECO:0007669"/>
    <property type="project" value="TreeGrafter"/>
</dbReference>
<dbReference type="InterPro" id="IPR001093">
    <property type="entry name" value="IMP_DH_GMPRt"/>
</dbReference>
<keyword evidence="3" id="KW-0560">Oxidoreductase</keyword>
<sequence>MSPTDVQNGVFADHDGFAAGELFGKGYSYTYDDVIMHPGHIYFGAHEVSLATSVTRNIQLQIPIVSSPMDTVTESEMAVAMASLGGMGFIHYNNTVKEQLNHVLKVKRHIPGFVVTPAVLPPMATVGDIEKLQVGLAGH</sequence>
<dbReference type="GO" id="GO:0003938">
    <property type="term" value="F:IMP dehydrogenase activity"/>
    <property type="evidence" value="ECO:0007669"/>
    <property type="project" value="UniProtKB-EC"/>
</dbReference>
<evidence type="ECO:0000259" key="2">
    <source>
        <dbReference type="Pfam" id="PF00478"/>
    </source>
</evidence>
<proteinExistence type="inferred from homology"/>
<accession>A0A0D2M345</accession>
<dbReference type="GO" id="GO:0006183">
    <property type="term" value="P:GTP biosynthetic process"/>
    <property type="evidence" value="ECO:0007669"/>
    <property type="project" value="TreeGrafter"/>
</dbReference>
<dbReference type="KEGG" id="mng:MNEG_9941"/>
<dbReference type="PANTHER" id="PTHR11911">
    <property type="entry name" value="INOSINE-5-MONOPHOSPHATE DEHYDROGENASE RELATED"/>
    <property type="match status" value="1"/>
</dbReference>
<dbReference type="RefSeq" id="XP_013897039.1">
    <property type="nucleotide sequence ID" value="XM_014041585.1"/>
</dbReference>
<gene>
    <name evidence="3" type="ORF">MNEG_9941</name>
</gene>
<dbReference type="InterPro" id="IPR005990">
    <property type="entry name" value="IMP_DH"/>
</dbReference>
<evidence type="ECO:0000256" key="1">
    <source>
        <dbReference type="ARBA" id="ARBA00005502"/>
    </source>
</evidence>
<dbReference type="SMART" id="SM01240">
    <property type="entry name" value="IMPDH"/>
    <property type="match status" value="1"/>
</dbReference>
<protein>
    <submittedName>
        <fullName evidence="3">IMP dehydrogenase</fullName>
        <ecNumber evidence="3">1.1.1.205</ecNumber>
    </submittedName>
</protein>
<dbReference type="EMBL" id="KK102340">
    <property type="protein sequence ID" value="KIY98019.1"/>
    <property type="molecule type" value="Genomic_DNA"/>
</dbReference>
<organism evidence="3 4">
    <name type="scientific">Monoraphidium neglectum</name>
    <dbReference type="NCBI Taxonomy" id="145388"/>
    <lineage>
        <taxon>Eukaryota</taxon>
        <taxon>Viridiplantae</taxon>
        <taxon>Chlorophyta</taxon>
        <taxon>core chlorophytes</taxon>
        <taxon>Chlorophyceae</taxon>
        <taxon>CS clade</taxon>
        <taxon>Sphaeropleales</taxon>
        <taxon>Selenastraceae</taxon>
        <taxon>Monoraphidium</taxon>
    </lineage>
</organism>
<dbReference type="PANTHER" id="PTHR11911:SF111">
    <property type="entry name" value="INOSINE-5'-MONOPHOSPHATE DEHYDROGENASE"/>
    <property type="match status" value="1"/>
</dbReference>
<dbReference type="GeneID" id="25742816"/>
<dbReference type="FunFam" id="3.20.20.70:FF:000424">
    <property type="entry name" value="Inosine-5'-monophosphate dehydrogenase 2"/>
    <property type="match status" value="1"/>
</dbReference>
<reference evidence="3 4" key="1">
    <citation type="journal article" date="2013" name="BMC Genomics">
        <title>Reconstruction of the lipid metabolism for the microalga Monoraphidium neglectum from its genome sequence reveals characteristics suitable for biofuel production.</title>
        <authorList>
            <person name="Bogen C."/>
            <person name="Al-Dilaimi A."/>
            <person name="Albersmeier A."/>
            <person name="Wichmann J."/>
            <person name="Grundmann M."/>
            <person name="Rupp O."/>
            <person name="Lauersen K.J."/>
            <person name="Blifernez-Klassen O."/>
            <person name="Kalinowski J."/>
            <person name="Goesmann A."/>
            <person name="Mussgnug J.H."/>
            <person name="Kruse O."/>
        </authorList>
    </citation>
    <scope>NUCLEOTIDE SEQUENCE [LARGE SCALE GENOMIC DNA]</scope>
    <source>
        <strain evidence="3 4">SAG 48.87</strain>
    </source>
</reference>
<dbReference type="OrthoDB" id="416622at2759"/>
<feature type="domain" description="IMP dehydrogenase/GMP reductase" evidence="2">
    <location>
        <begin position="29"/>
        <end position="136"/>
    </location>
</feature>
<comment type="similarity">
    <text evidence="1">Belongs to the IMPDH/GMPR family.</text>
</comment>
<dbReference type="STRING" id="145388.A0A0D2M345"/>
<dbReference type="Proteomes" id="UP000054498">
    <property type="component" value="Unassembled WGS sequence"/>
</dbReference>
<dbReference type="Pfam" id="PF00478">
    <property type="entry name" value="IMPDH"/>
    <property type="match status" value="1"/>
</dbReference>
<dbReference type="AlphaFoldDB" id="A0A0D2M345"/>
<dbReference type="Gene3D" id="3.20.20.70">
    <property type="entry name" value="Aldolase class I"/>
    <property type="match status" value="1"/>
</dbReference>
<dbReference type="SUPFAM" id="SSF51412">
    <property type="entry name" value="Inosine monophosphate dehydrogenase (IMPDH)"/>
    <property type="match status" value="1"/>
</dbReference>
<dbReference type="EC" id="1.1.1.205" evidence="3"/>